<organism evidence="2 3">
    <name type="scientific">Nocardia brasiliensis (strain ATCC 700358 / HUJEG-1)</name>
    <dbReference type="NCBI Taxonomy" id="1133849"/>
    <lineage>
        <taxon>Bacteria</taxon>
        <taxon>Bacillati</taxon>
        <taxon>Actinomycetota</taxon>
        <taxon>Actinomycetes</taxon>
        <taxon>Mycobacteriales</taxon>
        <taxon>Nocardiaceae</taxon>
        <taxon>Nocardia</taxon>
    </lineage>
</organism>
<reference evidence="2 3" key="1">
    <citation type="journal article" date="2012" name="J. Bacteriol.">
        <title>Complete genome sequence of Nocardia brasiliensis HUJEG-1.</title>
        <authorList>
            <person name="Vera-Cabrera L."/>
            <person name="Ortiz-Lopez R."/>
            <person name="Elizondo-Gonzalez R."/>
            <person name="Perez-Maya A.A."/>
            <person name="Ocampo-Candiani J."/>
        </authorList>
    </citation>
    <scope>NUCLEOTIDE SEQUENCE [LARGE SCALE GENOMIC DNA]</scope>
    <source>
        <strain evidence="3">ATCC 700358</strain>
    </source>
</reference>
<name>K0ER28_NOCB7</name>
<proteinExistence type="predicted"/>
<evidence type="ECO:0000313" key="2">
    <source>
        <dbReference type="EMBL" id="AFT99224.1"/>
    </source>
</evidence>
<accession>K0ER28</accession>
<dbReference type="AlphaFoldDB" id="K0ER28"/>
<feature type="domain" description="Fatty acid desaturase" evidence="1">
    <location>
        <begin position="73"/>
        <end position="340"/>
    </location>
</feature>
<evidence type="ECO:0000259" key="1">
    <source>
        <dbReference type="Pfam" id="PF00487"/>
    </source>
</evidence>
<dbReference type="HOGENOM" id="CLU_823536_0_0_11"/>
<dbReference type="KEGG" id="nbr:O3I_006310"/>
<dbReference type="STRING" id="1133849.O3I_006310"/>
<dbReference type="eggNOG" id="COG3239">
    <property type="taxonomic scope" value="Bacteria"/>
</dbReference>
<gene>
    <name evidence="2" type="ORF">O3I_006310</name>
</gene>
<dbReference type="GO" id="GO:0006629">
    <property type="term" value="P:lipid metabolic process"/>
    <property type="evidence" value="ECO:0007669"/>
    <property type="project" value="InterPro"/>
</dbReference>
<dbReference type="Proteomes" id="UP000006304">
    <property type="component" value="Chromosome"/>
</dbReference>
<sequence>MRLATRLPGERTLAPQDADRIAAIRGEIARVGDRWRVEHPWIAGHQNTIGAVIFLGAVLGVLGDAALYACGLLPWWATVLASAFWLSLLHEIEHDLIHAMYFRTNKWVHNAMLAGVWLLRPSTINPWVRRRLHLHHHAVSGTESDLEERAISNGERWGGHRLLGLLDSVLGYATRPFRMRGLVAAYVARVARDPAEARRLAITTPLAYFPLSAMHYGLWYLTVSAHVYELLGGTVGYPGAYRALDILAVTLLAPNAIRTFCLYFVSSNLHYYGDVEPHNVLQQTQVWTARWLWPVHALCFNFGGTHAIHHFVVRDPFYIREAIRAECQTILREHGVRFNDFGTFRRANRFGLAVPPGAVRP</sequence>
<dbReference type="EMBL" id="CP003876">
    <property type="protein sequence ID" value="AFT99224.1"/>
    <property type="molecule type" value="Genomic_DNA"/>
</dbReference>
<keyword evidence="3" id="KW-1185">Reference proteome</keyword>
<dbReference type="Pfam" id="PF00487">
    <property type="entry name" value="FA_desaturase"/>
    <property type="match status" value="1"/>
</dbReference>
<protein>
    <recommendedName>
        <fullName evidence="1">Fatty acid desaturase domain-containing protein</fullName>
    </recommendedName>
</protein>
<dbReference type="RefSeq" id="WP_014982080.1">
    <property type="nucleotide sequence ID" value="NC_018681.1"/>
</dbReference>
<dbReference type="InterPro" id="IPR005804">
    <property type="entry name" value="FA_desaturase_dom"/>
</dbReference>
<evidence type="ECO:0000313" key="3">
    <source>
        <dbReference type="Proteomes" id="UP000006304"/>
    </source>
</evidence>